<dbReference type="OrthoDB" id="2418141at2"/>
<organism evidence="2 3">
    <name type="scientific">Sutcliffiella horikoshii</name>
    <dbReference type="NCBI Taxonomy" id="79883"/>
    <lineage>
        <taxon>Bacteria</taxon>
        <taxon>Bacillati</taxon>
        <taxon>Bacillota</taxon>
        <taxon>Bacilli</taxon>
        <taxon>Bacillales</taxon>
        <taxon>Bacillaceae</taxon>
        <taxon>Sutcliffiella</taxon>
    </lineage>
</organism>
<dbReference type="RefSeq" id="WP_148988638.1">
    <property type="nucleotide sequence ID" value="NZ_VTEV01000005.1"/>
</dbReference>
<dbReference type="Proteomes" id="UP000322524">
    <property type="component" value="Unassembled WGS sequence"/>
</dbReference>
<dbReference type="EMBL" id="VTEV01000005">
    <property type="protein sequence ID" value="TYS67523.1"/>
    <property type="molecule type" value="Genomic_DNA"/>
</dbReference>
<dbReference type="AlphaFoldDB" id="A0A5D4SVU3"/>
<keyword evidence="1" id="KW-0472">Membrane</keyword>
<evidence type="ECO:0000313" key="2">
    <source>
        <dbReference type="EMBL" id="TYS67523.1"/>
    </source>
</evidence>
<sequence length="101" mass="11622">MKTPTCANCHNQWSWKMTWKKIFTFKQAITCPFCGEKQYITKSARQKLTLLPIVIPFMNVPFLPFGVSGFYLAMMYVVCLVGIAIGMPALYELSNEEESLW</sequence>
<name>A0A5D4SVU3_9BACI</name>
<protein>
    <recommendedName>
        <fullName evidence="4">Cxxc_20_cxxc protein</fullName>
    </recommendedName>
</protein>
<feature type="transmembrane region" description="Helical" evidence="1">
    <location>
        <begin position="48"/>
        <end position="67"/>
    </location>
</feature>
<evidence type="ECO:0000256" key="1">
    <source>
        <dbReference type="SAM" id="Phobius"/>
    </source>
</evidence>
<evidence type="ECO:0008006" key="4">
    <source>
        <dbReference type="Google" id="ProtNLM"/>
    </source>
</evidence>
<dbReference type="NCBIfam" id="TIGR04104">
    <property type="entry name" value="cxxc_20_cxxc"/>
    <property type="match status" value="1"/>
</dbReference>
<accession>A0A5D4SVU3</accession>
<keyword evidence="1" id="KW-1133">Transmembrane helix</keyword>
<evidence type="ECO:0000313" key="3">
    <source>
        <dbReference type="Proteomes" id="UP000322524"/>
    </source>
</evidence>
<feature type="transmembrane region" description="Helical" evidence="1">
    <location>
        <begin position="73"/>
        <end position="91"/>
    </location>
</feature>
<dbReference type="InterPro" id="IPR026369">
    <property type="entry name" value="CxxC_20_CxxC"/>
</dbReference>
<keyword evidence="1" id="KW-0812">Transmembrane</keyword>
<proteinExistence type="predicted"/>
<comment type="caution">
    <text evidence="2">The sequence shown here is derived from an EMBL/GenBank/DDBJ whole genome shotgun (WGS) entry which is preliminary data.</text>
</comment>
<gene>
    <name evidence="2" type="ORF">FZC76_13135</name>
</gene>
<reference evidence="2 3" key="1">
    <citation type="submission" date="2019-08" db="EMBL/GenBank/DDBJ databases">
        <title>Bacillus genomes from the desert of Cuatro Cienegas, Coahuila.</title>
        <authorList>
            <person name="Olmedo-Alvarez G."/>
        </authorList>
    </citation>
    <scope>NUCLEOTIDE SEQUENCE [LARGE SCALE GENOMIC DNA]</scope>
    <source>
        <strain evidence="2 3">CH28_1T</strain>
    </source>
</reference>